<dbReference type="EMBL" id="JARJLG010000176">
    <property type="protein sequence ID" value="KAJ7732336.1"/>
    <property type="molecule type" value="Genomic_DNA"/>
</dbReference>
<organism evidence="1 2">
    <name type="scientific">Mycena maculata</name>
    <dbReference type="NCBI Taxonomy" id="230809"/>
    <lineage>
        <taxon>Eukaryota</taxon>
        <taxon>Fungi</taxon>
        <taxon>Dikarya</taxon>
        <taxon>Basidiomycota</taxon>
        <taxon>Agaricomycotina</taxon>
        <taxon>Agaricomycetes</taxon>
        <taxon>Agaricomycetidae</taxon>
        <taxon>Agaricales</taxon>
        <taxon>Marasmiineae</taxon>
        <taxon>Mycenaceae</taxon>
        <taxon>Mycena</taxon>
    </lineage>
</organism>
<protein>
    <submittedName>
        <fullName evidence="1">Uncharacterized protein</fullName>
    </submittedName>
</protein>
<proteinExistence type="predicted"/>
<evidence type="ECO:0000313" key="2">
    <source>
        <dbReference type="Proteomes" id="UP001215280"/>
    </source>
</evidence>
<reference evidence="1" key="1">
    <citation type="submission" date="2023-03" db="EMBL/GenBank/DDBJ databases">
        <title>Massive genome expansion in bonnet fungi (Mycena s.s.) driven by repeated elements and novel gene families across ecological guilds.</title>
        <authorList>
            <consortium name="Lawrence Berkeley National Laboratory"/>
            <person name="Harder C.B."/>
            <person name="Miyauchi S."/>
            <person name="Viragh M."/>
            <person name="Kuo A."/>
            <person name="Thoen E."/>
            <person name="Andreopoulos B."/>
            <person name="Lu D."/>
            <person name="Skrede I."/>
            <person name="Drula E."/>
            <person name="Henrissat B."/>
            <person name="Morin E."/>
            <person name="Kohler A."/>
            <person name="Barry K."/>
            <person name="LaButti K."/>
            <person name="Morin E."/>
            <person name="Salamov A."/>
            <person name="Lipzen A."/>
            <person name="Mereny Z."/>
            <person name="Hegedus B."/>
            <person name="Baldrian P."/>
            <person name="Stursova M."/>
            <person name="Weitz H."/>
            <person name="Taylor A."/>
            <person name="Grigoriev I.V."/>
            <person name="Nagy L.G."/>
            <person name="Martin F."/>
            <person name="Kauserud H."/>
        </authorList>
    </citation>
    <scope>NUCLEOTIDE SEQUENCE</scope>
    <source>
        <strain evidence="1">CBHHK188m</strain>
    </source>
</reference>
<name>A0AAD7I0N4_9AGAR</name>
<evidence type="ECO:0000313" key="1">
    <source>
        <dbReference type="EMBL" id="KAJ7732336.1"/>
    </source>
</evidence>
<comment type="caution">
    <text evidence="1">The sequence shown here is derived from an EMBL/GenBank/DDBJ whole genome shotgun (WGS) entry which is preliminary data.</text>
</comment>
<gene>
    <name evidence="1" type="ORF">DFH07DRAFT_968437</name>
</gene>
<sequence length="216" mass="24074">MSADPSDIRNHPIWTSFRTRVALDLIHKAQQLETAPLFFPEGFPHRGCELRQPLDWEEGRAQCFQYSLKHIPPSAPYRSTKWVVHGKPRVPGMVHHKLGRVEIDALIYEPSEPLCAILTDGRAMLSLMGDSVQSGRGIRLASEVHPQIDPCTGIVMGYAEHIAARYAQGDLSSTLVRVFTEQPVPWRVCASFDCPNLLPAAGPDQCLHHIVTRPGN</sequence>
<accession>A0AAD7I0N4</accession>
<dbReference type="AlphaFoldDB" id="A0AAD7I0N4"/>
<dbReference type="Proteomes" id="UP001215280">
    <property type="component" value="Unassembled WGS sequence"/>
</dbReference>
<keyword evidence="2" id="KW-1185">Reference proteome</keyword>